<feature type="compositionally biased region" description="Polar residues" evidence="1">
    <location>
        <begin position="147"/>
        <end position="171"/>
    </location>
</feature>
<feature type="compositionally biased region" description="Polar residues" evidence="1">
    <location>
        <begin position="294"/>
        <end position="305"/>
    </location>
</feature>
<dbReference type="FunCoup" id="B3MWI8">
    <property type="interactions" value="153"/>
</dbReference>
<gene>
    <name evidence="2" type="primary">Dana\GF22498</name>
    <name evidence="2" type="synonym">dana_GLEANR_6462</name>
    <name evidence="2" type="ORF">GF22498</name>
</gene>
<sequence>MELFDMVKAAPPPQRIGLAERKSSTPSPIPPDSPPEAIEPEVDLQIGGTGAKEAKEDEADLKKDIEPPSKAPKTGKKSKANEDDGQEEDKSDEEPETVKQKKVPRKRSPADDDDEESTVSPTKKAKGEGEGVSLTEDNDDEDDEDSCSFNPIPTKTKAQQKMFSDSDSAASVNFDKECHVRVRRLTIKEITSAARSVSTITVITKKRGRPRRSDQGDGATTATTTTTTTTTQKKNRTPSPLKRQKSPKEQTPKIHIKVPLLQNGSKKRPLQSLSRTHTPPPSSLPKKVKLQSKWKSPSSTTSQDLIDTFGSRFFGCVVKVKRTQLPAQSPPRTYGGTASSFLGGGAKKGRPRKSNLSVSFSEAVEILGSNESNSRRATLGSGHMPSPKTPKPTRLQRVDDRGNVLEDIALSSTSLFAAPSSAPPLGNRNRRSCNGSRLKRPMQRLPLADLASLRIDDDSKTGEDEDAEYIVPNELPGVQRSGTPPAKKKKISFTTTVSDDDEDEKPVVKRSKDSAKKDSTTKKLKDKKLDKKKDHDKEKSQHKSKESSKKDEKDSKSQEKVEEVIDLDDKEEENPDAEVSGKEDDKLETINEEKNAKESSKDSSKDSENLNTSQALSESQMPVLEVSQDVAEDAQSGKEDELEEQVDNTKHDKDAHKEAEDKDDKQFNDLARSDNDALEALTPVDDIRDLETPTSRPSTPVKEEDCQGAGERIASPDSDCSFKSASNEKVPSGDASSVVEALEATLGEAPSGVDAIIPTDLIDPPTDEPSVVNGSESTDANSSAAAAAAAISSQFYSSIEPMPTLDDEVLDDLVEPDFQLNSSRHAISRGALDDIMTALES</sequence>
<dbReference type="KEGG" id="dan:6505159"/>
<dbReference type="InParanoid" id="B3MWI8"/>
<feature type="compositionally biased region" description="Basic and acidic residues" evidence="1">
    <location>
        <begin position="52"/>
        <end position="67"/>
    </location>
</feature>
<feature type="region of interest" description="Disordered" evidence="1">
    <location>
        <begin position="417"/>
        <end position="736"/>
    </location>
</feature>
<feature type="compositionally biased region" description="Polar residues" evidence="1">
    <location>
        <begin position="327"/>
        <end position="340"/>
    </location>
</feature>
<proteinExistence type="predicted"/>
<dbReference type="GeneID" id="6505159"/>
<dbReference type="GO" id="GO:0000792">
    <property type="term" value="C:heterochromatin"/>
    <property type="evidence" value="ECO:0007669"/>
    <property type="project" value="EnsemblMetazoa"/>
</dbReference>
<dbReference type="GO" id="GO:0010369">
    <property type="term" value="C:chromocenter"/>
    <property type="evidence" value="ECO:0007669"/>
    <property type="project" value="EnsemblMetazoa"/>
</dbReference>
<dbReference type="STRING" id="7217.B3MWI8"/>
<evidence type="ECO:0000313" key="2">
    <source>
        <dbReference type="EMBL" id="EDV34973.2"/>
    </source>
</evidence>
<protein>
    <submittedName>
        <fullName evidence="2">Uncharacterized protein</fullName>
    </submittedName>
</protein>
<feature type="region of interest" description="Disordered" evidence="1">
    <location>
        <begin position="201"/>
        <end position="305"/>
    </location>
</feature>
<reference evidence="2 3" key="1">
    <citation type="journal article" date="2007" name="Nature">
        <title>Evolution of genes and genomes on the Drosophila phylogeny.</title>
        <authorList>
            <consortium name="Drosophila 12 Genomes Consortium"/>
            <person name="Clark A.G."/>
            <person name="Eisen M.B."/>
            <person name="Smith D.R."/>
            <person name="Bergman C.M."/>
            <person name="Oliver B."/>
            <person name="Markow T.A."/>
            <person name="Kaufman T.C."/>
            <person name="Kellis M."/>
            <person name="Gelbart W."/>
            <person name="Iyer V.N."/>
            <person name="Pollard D.A."/>
            <person name="Sackton T.B."/>
            <person name="Larracuente A.M."/>
            <person name="Singh N.D."/>
            <person name="Abad J.P."/>
            <person name="Abt D.N."/>
            <person name="Adryan B."/>
            <person name="Aguade M."/>
            <person name="Akashi H."/>
            <person name="Anderson W.W."/>
            <person name="Aquadro C.F."/>
            <person name="Ardell D.H."/>
            <person name="Arguello R."/>
            <person name="Artieri C.G."/>
            <person name="Barbash D.A."/>
            <person name="Barker D."/>
            <person name="Barsanti P."/>
            <person name="Batterham P."/>
            <person name="Batzoglou S."/>
            <person name="Begun D."/>
            <person name="Bhutkar A."/>
            <person name="Blanco E."/>
            <person name="Bosak S.A."/>
            <person name="Bradley R.K."/>
            <person name="Brand A.D."/>
            <person name="Brent M.R."/>
            <person name="Brooks A.N."/>
            <person name="Brown R.H."/>
            <person name="Butlin R.K."/>
            <person name="Caggese C."/>
            <person name="Calvi B.R."/>
            <person name="Bernardo de Carvalho A."/>
            <person name="Caspi A."/>
            <person name="Castrezana S."/>
            <person name="Celniker S.E."/>
            <person name="Chang J.L."/>
            <person name="Chapple C."/>
            <person name="Chatterji S."/>
            <person name="Chinwalla A."/>
            <person name="Civetta A."/>
            <person name="Clifton S.W."/>
            <person name="Comeron J.M."/>
            <person name="Costello J.C."/>
            <person name="Coyne J.A."/>
            <person name="Daub J."/>
            <person name="David R.G."/>
            <person name="Delcher A.L."/>
            <person name="Delehaunty K."/>
            <person name="Do C.B."/>
            <person name="Ebling H."/>
            <person name="Edwards K."/>
            <person name="Eickbush T."/>
            <person name="Evans J.D."/>
            <person name="Filipski A."/>
            <person name="Findeiss S."/>
            <person name="Freyhult E."/>
            <person name="Fulton L."/>
            <person name="Fulton R."/>
            <person name="Garcia A.C."/>
            <person name="Gardiner A."/>
            <person name="Garfield D.A."/>
            <person name="Garvin B.E."/>
            <person name="Gibson G."/>
            <person name="Gilbert D."/>
            <person name="Gnerre S."/>
            <person name="Godfrey J."/>
            <person name="Good R."/>
            <person name="Gotea V."/>
            <person name="Gravely B."/>
            <person name="Greenberg A.J."/>
            <person name="Griffiths-Jones S."/>
            <person name="Gross S."/>
            <person name="Guigo R."/>
            <person name="Gustafson E.A."/>
            <person name="Haerty W."/>
            <person name="Hahn M.W."/>
            <person name="Halligan D.L."/>
            <person name="Halpern A.L."/>
            <person name="Halter G.M."/>
            <person name="Han M.V."/>
            <person name="Heger A."/>
            <person name="Hillier L."/>
            <person name="Hinrichs A.S."/>
            <person name="Holmes I."/>
            <person name="Hoskins R.A."/>
            <person name="Hubisz M.J."/>
            <person name="Hultmark D."/>
            <person name="Huntley M.A."/>
            <person name="Jaffe D.B."/>
            <person name="Jagadeeshan S."/>
            <person name="Jeck W.R."/>
            <person name="Johnson J."/>
            <person name="Jones C.D."/>
            <person name="Jordan W.C."/>
            <person name="Karpen G.H."/>
            <person name="Kataoka E."/>
            <person name="Keightley P.D."/>
            <person name="Kheradpour P."/>
            <person name="Kirkness E.F."/>
            <person name="Koerich L.B."/>
            <person name="Kristiansen K."/>
            <person name="Kudrna D."/>
            <person name="Kulathinal R.J."/>
            <person name="Kumar S."/>
            <person name="Kwok R."/>
            <person name="Lander E."/>
            <person name="Langley C.H."/>
            <person name="Lapoint R."/>
            <person name="Lazzaro B.P."/>
            <person name="Lee S.J."/>
            <person name="Levesque L."/>
            <person name="Li R."/>
            <person name="Lin C.F."/>
            <person name="Lin M.F."/>
            <person name="Lindblad-Toh K."/>
            <person name="Llopart A."/>
            <person name="Long M."/>
            <person name="Low L."/>
            <person name="Lozovsky E."/>
            <person name="Lu J."/>
            <person name="Luo M."/>
            <person name="Machado C.A."/>
            <person name="Makalowski W."/>
            <person name="Marzo M."/>
            <person name="Matsuda M."/>
            <person name="Matzkin L."/>
            <person name="McAllister B."/>
            <person name="McBride C.S."/>
            <person name="McKernan B."/>
            <person name="McKernan K."/>
            <person name="Mendez-Lago M."/>
            <person name="Minx P."/>
            <person name="Mollenhauer M.U."/>
            <person name="Montooth K."/>
            <person name="Mount S.M."/>
            <person name="Mu X."/>
            <person name="Myers E."/>
            <person name="Negre B."/>
            <person name="Newfeld S."/>
            <person name="Nielsen R."/>
            <person name="Noor M.A."/>
            <person name="O'Grady P."/>
            <person name="Pachter L."/>
            <person name="Papaceit M."/>
            <person name="Parisi M.J."/>
            <person name="Parisi M."/>
            <person name="Parts L."/>
            <person name="Pedersen J.S."/>
            <person name="Pesole G."/>
            <person name="Phillippy A.M."/>
            <person name="Ponting C.P."/>
            <person name="Pop M."/>
            <person name="Porcelli D."/>
            <person name="Powell J.R."/>
            <person name="Prohaska S."/>
            <person name="Pruitt K."/>
            <person name="Puig M."/>
            <person name="Quesneville H."/>
            <person name="Ram K.R."/>
            <person name="Rand D."/>
            <person name="Rasmussen M.D."/>
            <person name="Reed L.K."/>
            <person name="Reenan R."/>
            <person name="Reily A."/>
            <person name="Remington K.A."/>
            <person name="Rieger T.T."/>
            <person name="Ritchie M.G."/>
            <person name="Robin C."/>
            <person name="Rogers Y.H."/>
            <person name="Rohde C."/>
            <person name="Rozas J."/>
            <person name="Rubenfield M.J."/>
            <person name="Ruiz A."/>
            <person name="Russo S."/>
            <person name="Salzberg S.L."/>
            <person name="Sanchez-Gracia A."/>
            <person name="Saranga D.J."/>
            <person name="Sato H."/>
            <person name="Schaeffer S.W."/>
            <person name="Schatz M.C."/>
            <person name="Schlenke T."/>
            <person name="Schwartz R."/>
            <person name="Segarra C."/>
            <person name="Singh R.S."/>
            <person name="Sirot L."/>
            <person name="Sirota M."/>
            <person name="Sisneros N.B."/>
            <person name="Smith C.D."/>
            <person name="Smith T.F."/>
            <person name="Spieth J."/>
            <person name="Stage D.E."/>
            <person name="Stark A."/>
            <person name="Stephan W."/>
            <person name="Strausberg R.L."/>
            <person name="Strempel S."/>
            <person name="Sturgill D."/>
            <person name="Sutton G."/>
            <person name="Sutton G.G."/>
            <person name="Tao W."/>
            <person name="Teichmann S."/>
            <person name="Tobari Y.N."/>
            <person name="Tomimura Y."/>
            <person name="Tsolas J.M."/>
            <person name="Valente V.L."/>
            <person name="Venter E."/>
            <person name="Venter J.C."/>
            <person name="Vicario S."/>
            <person name="Vieira F.G."/>
            <person name="Vilella A.J."/>
            <person name="Villasante A."/>
            <person name="Walenz B."/>
            <person name="Wang J."/>
            <person name="Wasserman M."/>
            <person name="Watts T."/>
            <person name="Wilson D."/>
            <person name="Wilson R.K."/>
            <person name="Wing R.A."/>
            <person name="Wolfner M.F."/>
            <person name="Wong A."/>
            <person name="Wong G.K."/>
            <person name="Wu C.I."/>
            <person name="Wu G."/>
            <person name="Yamamoto D."/>
            <person name="Yang H.P."/>
            <person name="Yang S.P."/>
            <person name="Yorke J.A."/>
            <person name="Yoshida K."/>
            <person name="Zdobnov E."/>
            <person name="Zhang P."/>
            <person name="Zhang Y."/>
            <person name="Zimin A.V."/>
            <person name="Baldwin J."/>
            <person name="Abdouelleil A."/>
            <person name="Abdulkadir J."/>
            <person name="Abebe A."/>
            <person name="Abera B."/>
            <person name="Abreu J."/>
            <person name="Acer S.C."/>
            <person name="Aftuck L."/>
            <person name="Alexander A."/>
            <person name="An P."/>
            <person name="Anderson E."/>
            <person name="Anderson S."/>
            <person name="Arachi H."/>
            <person name="Azer M."/>
            <person name="Bachantsang P."/>
            <person name="Barry A."/>
            <person name="Bayul T."/>
            <person name="Berlin A."/>
            <person name="Bessette D."/>
            <person name="Bloom T."/>
            <person name="Blye J."/>
            <person name="Boguslavskiy L."/>
            <person name="Bonnet C."/>
            <person name="Boukhgalter B."/>
            <person name="Bourzgui I."/>
            <person name="Brown A."/>
            <person name="Cahill P."/>
            <person name="Channer S."/>
            <person name="Cheshatsang Y."/>
            <person name="Chuda L."/>
            <person name="Citroen M."/>
            <person name="Collymore A."/>
            <person name="Cooke P."/>
            <person name="Costello M."/>
            <person name="D'Aco K."/>
            <person name="Daza R."/>
            <person name="De Haan G."/>
            <person name="DeGray S."/>
            <person name="DeMaso C."/>
            <person name="Dhargay N."/>
            <person name="Dooley K."/>
            <person name="Dooley E."/>
            <person name="Doricent M."/>
            <person name="Dorje P."/>
            <person name="Dorjee K."/>
            <person name="Dupes A."/>
            <person name="Elong R."/>
            <person name="Falk J."/>
            <person name="Farina A."/>
            <person name="Faro S."/>
            <person name="Ferguson D."/>
            <person name="Fisher S."/>
            <person name="Foley C.D."/>
            <person name="Franke A."/>
            <person name="Friedrich D."/>
            <person name="Gadbois L."/>
            <person name="Gearin G."/>
            <person name="Gearin C.R."/>
            <person name="Giannoukos G."/>
            <person name="Goode T."/>
            <person name="Graham J."/>
            <person name="Grandbois E."/>
            <person name="Grewal S."/>
            <person name="Gyaltsen K."/>
            <person name="Hafez N."/>
            <person name="Hagos B."/>
            <person name="Hall J."/>
            <person name="Henson C."/>
            <person name="Hollinger A."/>
            <person name="Honan T."/>
            <person name="Huard M.D."/>
            <person name="Hughes L."/>
            <person name="Hurhula B."/>
            <person name="Husby M.E."/>
            <person name="Kamat A."/>
            <person name="Kanga B."/>
            <person name="Kashin S."/>
            <person name="Khazanovich D."/>
            <person name="Kisner P."/>
            <person name="Lance K."/>
            <person name="Lara M."/>
            <person name="Lee W."/>
            <person name="Lennon N."/>
            <person name="Letendre F."/>
            <person name="LeVine R."/>
            <person name="Lipovsky A."/>
            <person name="Liu X."/>
            <person name="Liu J."/>
            <person name="Liu S."/>
            <person name="Lokyitsang T."/>
            <person name="Lokyitsang Y."/>
            <person name="Lubonja R."/>
            <person name="Lui A."/>
            <person name="MacDonald P."/>
            <person name="Magnisalis V."/>
            <person name="Maru K."/>
            <person name="Matthews C."/>
            <person name="McCusker W."/>
            <person name="McDonough S."/>
            <person name="Mehta T."/>
            <person name="Meldrim J."/>
            <person name="Meneus L."/>
            <person name="Mihai O."/>
            <person name="Mihalev A."/>
            <person name="Mihova T."/>
            <person name="Mittelman R."/>
            <person name="Mlenga V."/>
            <person name="Montmayeur A."/>
            <person name="Mulrain L."/>
            <person name="Navidi A."/>
            <person name="Naylor J."/>
            <person name="Negash T."/>
            <person name="Nguyen T."/>
            <person name="Nguyen N."/>
            <person name="Nicol R."/>
            <person name="Norbu C."/>
            <person name="Norbu N."/>
            <person name="Novod N."/>
            <person name="O'Neill B."/>
            <person name="Osman S."/>
            <person name="Markiewicz E."/>
            <person name="Oyono O.L."/>
            <person name="Patti C."/>
            <person name="Phunkhang P."/>
            <person name="Pierre F."/>
            <person name="Priest M."/>
            <person name="Raghuraman S."/>
            <person name="Rege F."/>
            <person name="Reyes R."/>
            <person name="Rise C."/>
            <person name="Rogov P."/>
            <person name="Ross K."/>
            <person name="Ryan E."/>
            <person name="Settipalli S."/>
            <person name="Shea T."/>
            <person name="Sherpa N."/>
            <person name="Shi L."/>
            <person name="Shih D."/>
            <person name="Sparrow T."/>
            <person name="Spaulding J."/>
            <person name="Stalker J."/>
            <person name="Stange-Thomann N."/>
            <person name="Stavropoulos S."/>
            <person name="Stone C."/>
            <person name="Strader C."/>
            <person name="Tesfaye S."/>
            <person name="Thomson T."/>
            <person name="Thoulutsang Y."/>
            <person name="Thoulutsang D."/>
            <person name="Topham K."/>
            <person name="Topping I."/>
            <person name="Tsamla T."/>
            <person name="Vassiliev H."/>
            <person name="Vo A."/>
            <person name="Wangchuk T."/>
            <person name="Wangdi T."/>
            <person name="Weiand M."/>
            <person name="Wilkinson J."/>
            <person name="Wilson A."/>
            <person name="Yadav S."/>
            <person name="Young G."/>
            <person name="Yu Q."/>
            <person name="Zembek L."/>
            <person name="Zhong D."/>
            <person name="Zimmer A."/>
            <person name="Zwirko Z."/>
            <person name="Jaffe D.B."/>
            <person name="Alvarez P."/>
            <person name="Brockman W."/>
            <person name="Butler J."/>
            <person name="Chin C."/>
            <person name="Gnerre S."/>
            <person name="Grabherr M."/>
            <person name="Kleber M."/>
            <person name="Mauceli E."/>
            <person name="MacCallum I."/>
        </authorList>
    </citation>
    <scope>NUCLEOTIDE SEQUENCE [LARGE SCALE GENOMIC DNA]</scope>
    <source>
        <strain evidence="3">Tucson 14024-0371.13</strain>
    </source>
</reference>
<name>B3MWI8_DROAN</name>
<feature type="region of interest" description="Disordered" evidence="1">
    <location>
        <begin position="369"/>
        <end position="398"/>
    </location>
</feature>
<feature type="compositionally biased region" description="Basic and acidic residues" evidence="1">
    <location>
        <begin position="647"/>
        <end position="675"/>
    </location>
</feature>
<accession>B3MWI8</accession>
<feature type="compositionally biased region" description="Acidic residues" evidence="1">
    <location>
        <begin position="83"/>
        <end position="95"/>
    </location>
</feature>
<feature type="compositionally biased region" description="Low complexity" evidence="1">
    <location>
        <begin position="219"/>
        <end position="231"/>
    </location>
</feature>
<organism evidence="2 3">
    <name type="scientific">Drosophila ananassae</name>
    <name type="common">Fruit fly</name>
    <dbReference type="NCBI Taxonomy" id="7217"/>
    <lineage>
        <taxon>Eukaryota</taxon>
        <taxon>Metazoa</taxon>
        <taxon>Ecdysozoa</taxon>
        <taxon>Arthropoda</taxon>
        <taxon>Hexapoda</taxon>
        <taxon>Insecta</taxon>
        <taxon>Pterygota</taxon>
        <taxon>Neoptera</taxon>
        <taxon>Endopterygota</taxon>
        <taxon>Diptera</taxon>
        <taxon>Brachycera</taxon>
        <taxon>Muscomorpha</taxon>
        <taxon>Ephydroidea</taxon>
        <taxon>Drosophilidae</taxon>
        <taxon>Drosophila</taxon>
        <taxon>Sophophora</taxon>
    </lineage>
</organism>
<feature type="compositionally biased region" description="Basic and acidic residues" evidence="1">
    <location>
        <begin position="505"/>
        <end position="563"/>
    </location>
</feature>
<feature type="compositionally biased region" description="Basic and acidic residues" evidence="1">
    <location>
        <begin position="579"/>
        <end position="608"/>
    </location>
</feature>
<dbReference type="AlphaFoldDB" id="B3MWI8"/>
<dbReference type="EMBL" id="CH902625">
    <property type="protein sequence ID" value="EDV34973.2"/>
    <property type="molecule type" value="Genomic_DNA"/>
</dbReference>
<dbReference type="OrthoDB" id="7872775at2759"/>
<feature type="region of interest" description="Disordered" evidence="1">
    <location>
        <begin position="755"/>
        <end position="779"/>
    </location>
</feature>
<feature type="compositionally biased region" description="Acidic residues" evidence="1">
    <location>
        <begin position="564"/>
        <end position="576"/>
    </location>
</feature>
<evidence type="ECO:0000313" key="3">
    <source>
        <dbReference type="Proteomes" id="UP000007801"/>
    </source>
</evidence>
<dbReference type="Proteomes" id="UP000007801">
    <property type="component" value="Unassembled WGS sequence"/>
</dbReference>
<feature type="region of interest" description="Disordered" evidence="1">
    <location>
        <begin position="327"/>
        <end position="355"/>
    </location>
</feature>
<feature type="region of interest" description="Disordered" evidence="1">
    <location>
        <begin position="1"/>
        <end position="173"/>
    </location>
</feature>
<dbReference type="CTD" id="32090"/>
<keyword evidence="3" id="KW-1185">Reference proteome</keyword>
<dbReference type="HOGENOM" id="CLU_017372_0_0_1"/>
<evidence type="ECO:0000256" key="1">
    <source>
        <dbReference type="SAM" id="MobiDB-lite"/>
    </source>
</evidence>
<feature type="compositionally biased region" description="Acidic residues" evidence="1">
    <location>
        <begin position="136"/>
        <end position="146"/>
    </location>
</feature>
<dbReference type="eggNOG" id="ENOG502T92A">
    <property type="taxonomic scope" value="Eukaryota"/>
</dbReference>